<name>A0A0K8P7N4_PISS1</name>
<keyword evidence="3" id="KW-1185">Reference proteome</keyword>
<dbReference type="STRING" id="1547922.ISF6_4389"/>
<accession>A0A0K8P7N4</accession>
<gene>
    <name evidence="2" type="ORF">ISF6_4389</name>
</gene>
<proteinExistence type="predicted"/>
<reference evidence="2 3" key="2">
    <citation type="journal article" date="2016" name="Science">
        <title>A bacterium that degrades and assimilates poly(ethylene terephthalate).</title>
        <authorList>
            <person name="Yoshida S."/>
            <person name="Hiraga K."/>
            <person name="Takehana T."/>
            <person name="Taniguchi I."/>
            <person name="Yamaji H."/>
            <person name="Maeda Y."/>
            <person name="Toyohara K."/>
            <person name="Miyamoto K."/>
            <person name="Kimura Y."/>
            <person name="Oda K."/>
        </authorList>
    </citation>
    <scope>NUCLEOTIDE SEQUENCE [LARGE SCALE GENOMIC DNA]</scope>
    <source>
        <strain evidence="3">NBRC 110686 / TISTR 2288 / 201-F6</strain>
    </source>
</reference>
<evidence type="ECO:0000313" key="3">
    <source>
        <dbReference type="Proteomes" id="UP000037660"/>
    </source>
</evidence>
<organism evidence="2 3">
    <name type="scientific">Piscinibacter sakaiensis</name>
    <name type="common">Ideonella sakaiensis</name>
    <dbReference type="NCBI Taxonomy" id="1547922"/>
    <lineage>
        <taxon>Bacteria</taxon>
        <taxon>Pseudomonadati</taxon>
        <taxon>Pseudomonadota</taxon>
        <taxon>Betaproteobacteria</taxon>
        <taxon>Burkholderiales</taxon>
        <taxon>Sphaerotilaceae</taxon>
        <taxon>Piscinibacter</taxon>
    </lineage>
</organism>
<dbReference type="EMBL" id="BBYR01000068">
    <property type="protein sequence ID" value="GAP38195.1"/>
    <property type="molecule type" value="Genomic_DNA"/>
</dbReference>
<dbReference type="AlphaFoldDB" id="A0A0K8P7N4"/>
<evidence type="ECO:0000256" key="1">
    <source>
        <dbReference type="SAM" id="MobiDB-lite"/>
    </source>
</evidence>
<sequence length="81" mass="8345">MARAGDLLMCHPGLPAHRPDALAAARAAEYLALASPEAGRLIEGLGLRLRPMRCILADQAGRRDAGPADAADGARSDGTGR</sequence>
<protein>
    <submittedName>
        <fullName evidence="2">Uncharacterized protein</fullName>
    </submittedName>
</protein>
<reference evidence="3" key="1">
    <citation type="submission" date="2015-07" db="EMBL/GenBank/DDBJ databases">
        <title>Discovery of a poly(ethylene terephthalate assimilation.</title>
        <authorList>
            <person name="Yoshida S."/>
            <person name="Hiraga K."/>
            <person name="Takehana T."/>
            <person name="Taniguchi I."/>
            <person name="Yamaji H."/>
            <person name="Maeda Y."/>
            <person name="Toyohara K."/>
            <person name="Miyamoto K."/>
            <person name="Kimura Y."/>
            <person name="Oda K."/>
        </authorList>
    </citation>
    <scope>NUCLEOTIDE SEQUENCE [LARGE SCALE GENOMIC DNA]</scope>
    <source>
        <strain evidence="3">NBRC 110686 / TISTR 2288 / 201-F6</strain>
    </source>
</reference>
<feature type="region of interest" description="Disordered" evidence="1">
    <location>
        <begin position="61"/>
        <end position="81"/>
    </location>
</feature>
<evidence type="ECO:0000313" key="2">
    <source>
        <dbReference type="EMBL" id="GAP38195.1"/>
    </source>
</evidence>
<comment type="caution">
    <text evidence="2">The sequence shown here is derived from an EMBL/GenBank/DDBJ whole genome shotgun (WGS) entry which is preliminary data.</text>
</comment>
<dbReference type="Gene3D" id="3.20.20.370">
    <property type="entry name" value="Glycoside hydrolase/deacetylase"/>
    <property type="match status" value="1"/>
</dbReference>
<dbReference type="Proteomes" id="UP000037660">
    <property type="component" value="Unassembled WGS sequence"/>
</dbReference>